<gene>
    <name evidence="3" type="ORF">ACHHYP_05728</name>
</gene>
<feature type="compositionally biased region" description="Polar residues" evidence="1">
    <location>
        <begin position="66"/>
        <end position="79"/>
    </location>
</feature>
<dbReference type="PANTHER" id="PTHR34409">
    <property type="entry name" value="SET DOMAIN-CONTAINING PROTEIN"/>
    <property type="match status" value="1"/>
</dbReference>
<dbReference type="EMBL" id="JNBR01000661">
    <property type="protein sequence ID" value="OQR90180.1"/>
    <property type="molecule type" value="Genomic_DNA"/>
</dbReference>
<reference evidence="3 4" key="1">
    <citation type="journal article" date="2014" name="Genome Biol. Evol.">
        <title>The secreted proteins of Achlya hypogyna and Thraustotheca clavata identify the ancestral oomycete secretome and reveal gene acquisitions by horizontal gene transfer.</title>
        <authorList>
            <person name="Misner I."/>
            <person name="Blouin N."/>
            <person name="Leonard G."/>
            <person name="Richards T.A."/>
            <person name="Lane C.E."/>
        </authorList>
    </citation>
    <scope>NUCLEOTIDE SEQUENCE [LARGE SCALE GENOMIC DNA]</scope>
    <source>
        <strain evidence="3 4">ATCC 48635</strain>
    </source>
</reference>
<feature type="domain" description="DUF6818" evidence="2">
    <location>
        <begin position="30"/>
        <end position="102"/>
    </location>
</feature>
<evidence type="ECO:0000313" key="4">
    <source>
        <dbReference type="Proteomes" id="UP000243579"/>
    </source>
</evidence>
<feature type="region of interest" description="Disordered" evidence="1">
    <location>
        <begin position="267"/>
        <end position="299"/>
    </location>
</feature>
<evidence type="ECO:0000256" key="1">
    <source>
        <dbReference type="SAM" id="MobiDB-lite"/>
    </source>
</evidence>
<dbReference type="Proteomes" id="UP000243579">
    <property type="component" value="Unassembled WGS sequence"/>
</dbReference>
<dbReference type="OrthoDB" id="77498at2759"/>
<sequence>MLKRTGHGRGKGWKANEESDLLACVSDILPIDTNEWEDVVIAYNFHRQRTDRRDLSSVRRKYKSLRNMSSATGSMSTRQHSTEAKRIQEEINRKKTAMNSAEGSTLAPEPPADSMPRAEPDGSPPIANVYATHGLRPKEIAAFSKRVPKRGAVPPSRRQILIAMRNNSEAASLPDEHDLVPLRPDDSPAYAAIPGGESDGAMALARQSLLQGQTPTSSPPAPMYSQAQSQRRAIPLAKKPRLEFEDQVISRLLAMEESRERWMREMEERREARDRERDERLEALRLEREERDRQREEYRDKMDALREERTARHDELMAMVLTKFLSASSPHKEGPAI</sequence>
<evidence type="ECO:0000313" key="3">
    <source>
        <dbReference type="EMBL" id="OQR90180.1"/>
    </source>
</evidence>
<dbReference type="InterPro" id="IPR049203">
    <property type="entry name" value="DUF6818"/>
</dbReference>
<proteinExistence type="predicted"/>
<feature type="compositionally biased region" description="Basic and acidic residues" evidence="1">
    <location>
        <begin position="80"/>
        <end position="93"/>
    </location>
</feature>
<keyword evidence="4" id="KW-1185">Reference proteome</keyword>
<dbReference type="PANTHER" id="PTHR34409:SF1">
    <property type="entry name" value="MYB-LIKE DOMAIN-CONTAINING PROTEIN"/>
    <property type="match status" value="1"/>
</dbReference>
<organism evidence="3 4">
    <name type="scientific">Achlya hypogyna</name>
    <name type="common">Oomycete</name>
    <name type="synonym">Protoachlya hypogyna</name>
    <dbReference type="NCBI Taxonomy" id="1202772"/>
    <lineage>
        <taxon>Eukaryota</taxon>
        <taxon>Sar</taxon>
        <taxon>Stramenopiles</taxon>
        <taxon>Oomycota</taxon>
        <taxon>Saprolegniomycetes</taxon>
        <taxon>Saprolegniales</taxon>
        <taxon>Achlyaceae</taxon>
        <taxon>Achlya</taxon>
    </lineage>
</organism>
<name>A0A1V9YXC1_ACHHY</name>
<evidence type="ECO:0000259" key="2">
    <source>
        <dbReference type="Pfam" id="PF20681"/>
    </source>
</evidence>
<dbReference type="AlphaFoldDB" id="A0A1V9YXC1"/>
<dbReference type="Pfam" id="PF20681">
    <property type="entry name" value="DUF6818"/>
    <property type="match status" value="1"/>
</dbReference>
<feature type="region of interest" description="Disordered" evidence="1">
    <location>
        <begin position="65"/>
        <end position="126"/>
    </location>
</feature>
<comment type="caution">
    <text evidence="3">The sequence shown here is derived from an EMBL/GenBank/DDBJ whole genome shotgun (WGS) entry which is preliminary data.</text>
</comment>
<protein>
    <recommendedName>
        <fullName evidence="2">DUF6818 domain-containing protein</fullName>
    </recommendedName>
</protein>
<accession>A0A1V9YXC1</accession>